<dbReference type="InterPro" id="IPR000608">
    <property type="entry name" value="UBC"/>
</dbReference>
<protein>
    <recommendedName>
        <fullName evidence="1">UBC core domain-containing protein</fullName>
    </recommendedName>
</protein>
<dbReference type="PROSITE" id="PS50127">
    <property type="entry name" value="UBC_2"/>
    <property type="match status" value="1"/>
</dbReference>
<evidence type="ECO:0000313" key="2">
    <source>
        <dbReference type="EMBL" id="KAH3772085.1"/>
    </source>
</evidence>
<gene>
    <name evidence="2" type="ORF">DPMN_173420</name>
</gene>
<feature type="non-terminal residue" evidence="2">
    <location>
        <position position="1"/>
    </location>
</feature>
<name>A0A9D4IFH4_DREPO</name>
<evidence type="ECO:0000313" key="3">
    <source>
        <dbReference type="Proteomes" id="UP000828390"/>
    </source>
</evidence>
<dbReference type="Gene3D" id="3.10.110.10">
    <property type="entry name" value="Ubiquitin Conjugating Enzyme"/>
    <property type="match status" value="1"/>
</dbReference>
<accession>A0A9D4IFH4</accession>
<reference evidence="2" key="1">
    <citation type="journal article" date="2019" name="bioRxiv">
        <title>The Genome of the Zebra Mussel, Dreissena polymorpha: A Resource for Invasive Species Research.</title>
        <authorList>
            <person name="McCartney M.A."/>
            <person name="Auch B."/>
            <person name="Kono T."/>
            <person name="Mallez S."/>
            <person name="Zhang Y."/>
            <person name="Obille A."/>
            <person name="Becker A."/>
            <person name="Abrahante J.E."/>
            <person name="Garbe J."/>
            <person name="Badalamenti J.P."/>
            <person name="Herman A."/>
            <person name="Mangelson H."/>
            <person name="Liachko I."/>
            <person name="Sullivan S."/>
            <person name="Sone E.D."/>
            <person name="Koren S."/>
            <person name="Silverstein K.A.T."/>
            <person name="Beckman K.B."/>
            <person name="Gohl D.M."/>
        </authorList>
    </citation>
    <scope>NUCLEOTIDE SEQUENCE</scope>
    <source>
        <strain evidence="2">Duluth1</strain>
        <tissue evidence="2">Whole animal</tissue>
    </source>
</reference>
<feature type="domain" description="UBC core" evidence="1">
    <location>
        <begin position="7"/>
        <end position="52"/>
    </location>
</feature>
<evidence type="ECO:0000259" key="1">
    <source>
        <dbReference type="PROSITE" id="PS50127"/>
    </source>
</evidence>
<dbReference type="SUPFAM" id="SSF54495">
    <property type="entry name" value="UBC-like"/>
    <property type="match status" value="1"/>
</dbReference>
<reference evidence="2" key="2">
    <citation type="submission" date="2020-11" db="EMBL/GenBank/DDBJ databases">
        <authorList>
            <person name="McCartney M.A."/>
            <person name="Auch B."/>
            <person name="Kono T."/>
            <person name="Mallez S."/>
            <person name="Becker A."/>
            <person name="Gohl D.M."/>
            <person name="Silverstein K.A.T."/>
            <person name="Koren S."/>
            <person name="Bechman K.B."/>
            <person name="Herman A."/>
            <person name="Abrahante J.E."/>
            <person name="Garbe J."/>
        </authorList>
    </citation>
    <scope>NUCLEOTIDE SEQUENCE</scope>
    <source>
        <strain evidence="2">Duluth1</strain>
        <tissue evidence="2">Whole animal</tissue>
    </source>
</reference>
<comment type="caution">
    <text evidence="2">The sequence shown here is derived from an EMBL/GenBank/DDBJ whole genome shotgun (WGS) entry which is preliminary data.</text>
</comment>
<dbReference type="EMBL" id="JAIWYP010000009">
    <property type="protein sequence ID" value="KAH3772085.1"/>
    <property type="molecule type" value="Genomic_DNA"/>
</dbReference>
<keyword evidence="3" id="KW-1185">Reference proteome</keyword>
<dbReference type="Proteomes" id="UP000828390">
    <property type="component" value="Unassembled WGS sequence"/>
</dbReference>
<dbReference type="AlphaFoldDB" id="A0A9D4IFH4"/>
<organism evidence="2 3">
    <name type="scientific">Dreissena polymorpha</name>
    <name type="common">Zebra mussel</name>
    <name type="synonym">Mytilus polymorpha</name>
    <dbReference type="NCBI Taxonomy" id="45954"/>
    <lineage>
        <taxon>Eukaryota</taxon>
        <taxon>Metazoa</taxon>
        <taxon>Spiralia</taxon>
        <taxon>Lophotrochozoa</taxon>
        <taxon>Mollusca</taxon>
        <taxon>Bivalvia</taxon>
        <taxon>Autobranchia</taxon>
        <taxon>Heteroconchia</taxon>
        <taxon>Euheterodonta</taxon>
        <taxon>Imparidentia</taxon>
        <taxon>Neoheterodontei</taxon>
        <taxon>Myida</taxon>
        <taxon>Dreissenoidea</taxon>
        <taxon>Dreissenidae</taxon>
        <taxon>Dreissena</taxon>
    </lineage>
</organism>
<dbReference type="InterPro" id="IPR016135">
    <property type="entry name" value="UBQ-conjugating_enzyme/RWD"/>
</dbReference>
<proteinExistence type="predicted"/>
<sequence>MAQVEVPRNFKLLEELDAGEKGAGDGTISWGLAKDDDNTFSQWQCTIIGPSR</sequence>